<dbReference type="OrthoDB" id="759501at2759"/>
<reference evidence="4" key="2">
    <citation type="submission" date="2019-10" db="EMBL/GenBank/DDBJ databases">
        <title>A de novo genome assembly of a pear dwarfing rootstock.</title>
        <authorList>
            <person name="Wang F."/>
            <person name="Wang J."/>
            <person name="Li S."/>
            <person name="Zhang Y."/>
            <person name="Fang M."/>
            <person name="Ma L."/>
            <person name="Zhao Y."/>
            <person name="Jiang S."/>
        </authorList>
    </citation>
    <scope>NUCLEOTIDE SEQUENCE [LARGE SCALE GENOMIC DNA]</scope>
</reference>
<dbReference type="Pfam" id="PF25091">
    <property type="entry name" value="DUF7806"/>
    <property type="match status" value="1"/>
</dbReference>
<sequence>MSTTEALYSKLYDKYSKIKTKKWSELEDIGKDQEGKFKHYVSVAEQYIQHLRNENERLYLEVGELRSEVASIRSTKAEQCTEYQNRLLEENRKNEKLSEEVERLQKLQQEGNFSRSKGSNTDNGLCTPASGQVSGEAGNLSKRRRTSKRRKNSQSEAEDLVMPSSVALVTVQQPQWCRTIEGPGCAKPSGQVNCVFQVLVEYMVDLKFSTVSQAEEICISAVHQSSGYAFNLTWMNRAAGNEVELLYRTASLGTLEREAPEWMKDDIVLSTNMCPIFFERLSRIVKLHS</sequence>
<proteinExistence type="predicted"/>
<dbReference type="AlphaFoldDB" id="A0A5N5FT81"/>
<evidence type="ECO:0000313" key="3">
    <source>
        <dbReference type="EMBL" id="KAB2606233.1"/>
    </source>
</evidence>
<dbReference type="GO" id="GO:0003006">
    <property type="term" value="P:developmental process involved in reproduction"/>
    <property type="evidence" value="ECO:0007669"/>
    <property type="project" value="TreeGrafter"/>
</dbReference>
<name>A0A5N5FT81_9ROSA</name>
<feature type="compositionally biased region" description="Basic residues" evidence="1">
    <location>
        <begin position="141"/>
        <end position="152"/>
    </location>
</feature>
<evidence type="ECO:0000313" key="4">
    <source>
        <dbReference type="Proteomes" id="UP000327157"/>
    </source>
</evidence>
<feature type="compositionally biased region" description="Polar residues" evidence="1">
    <location>
        <begin position="108"/>
        <end position="133"/>
    </location>
</feature>
<accession>A0A5N5FT81</accession>
<feature type="region of interest" description="Disordered" evidence="1">
    <location>
        <begin position="108"/>
        <end position="159"/>
    </location>
</feature>
<dbReference type="PANTHER" id="PTHR35489">
    <property type="entry name" value="TITAN9"/>
    <property type="match status" value="1"/>
</dbReference>
<reference evidence="3 4" key="1">
    <citation type="submission" date="2019-09" db="EMBL/GenBank/DDBJ databases">
        <authorList>
            <person name="Ou C."/>
        </authorList>
    </citation>
    <scope>NUCLEOTIDE SEQUENCE [LARGE SCALE GENOMIC DNA]</scope>
    <source>
        <strain evidence="3">S2</strain>
        <tissue evidence="3">Leaf</tissue>
    </source>
</reference>
<protein>
    <recommendedName>
        <fullName evidence="2">DUF7806 domain-containing protein</fullName>
    </recommendedName>
</protein>
<dbReference type="EMBL" id="SMOL01000559">
    <property type="protein sequence ID" value="KAB2606233.1"/>
    <property type="molecule type" value="Genomic_DNA"/>
</dbReference>
<dbReference type="InterPro" id="IPR056708">
    <property type="entry name" value="DUF7806"/>
</dbReference>
<keyword evidence="4" id="KW-1185">Reference proteome</keyword>
<comment type="caution">
    <text evidence="3">The sequence shown here is derived from an EMBL/GenBank/DDBJ whole genome shotgun (WGS) entry which is preliminary data.</text>
</comment>
<evidence type="ECO:0000256" key="1">
    <source>
        <dbReference type="SAM" id="MobiDB-lite"/>
    </source>
</evidence>
<reference evidence="3 4" key="3">
    <citation type="submission" date="2019-11" db="EMBL/GenBank/DDBJ databases">
        <title>A de novo genome assembly of a pear dwarfing rootstock.</title>
        <authorList>
            <person name="Wang F."/>
            <person name="Wang J."/>
            <person name="Li S."/>
            <person name="Zhang Y."/>
            <person name="Fang M."/>
            <person name="Ma L."/>
            <person name="Zhao Y."/>
            <person name="Jiang S."/>
        </authorList>
    </citation>
    <scope>NUCLEOTIDE SEQUENCE [LARGE SCALE GENOMIC DNA]</scope>
    <source>
        <strain evidence="3">S2</strain>
        <tissue evidence="3">Leaf</tissue>
    </source>
</reference>
<gene>
    <name evidence="3" type="ORF">D8674_005950</name>
</gene>
<dbReference type="Proteomes" id="UP000327157">
    <property type="component" value="Chromosome 11"/>
</dbReference>
<feature type="domain" description="DUF7806" evidence="2">
    <location>
        <begin position="192"/>
        <end position="286"/>
    </location>
</feature>
<evidence type="ECO:0000259" key="2">
    <source>
        <dbReference type="Pfam" id="PF25091"/>
    </source>
</evidence>
<organism evidence="3 4">
    <name type="scientific">Pyrus ussuriensis x Pyrus communis</name>
    <dbReference type="NCBI Taxonomy" id="2448454"/>
    <lineage>
        <taxon>Eukaryota</taxon>
        <taxon>Viridiplantae</taxon>
        <taxon>Streptophyta</taxon>
        <taxon>Embryophyta</taxon>
        <taxon>Tracheophyta</taxon>
        <taxon>Spermatophyta</taxon>
        <taxon>Magnoliopsida</taxon>
        <taxon>eudicotyledons</taxon>
        <taxon>Gunneridae</taxon>
        <taxon>Pentapetalae</taxon>
        <taxon>rosids</taxon>
        <taxon>fabids</taxon>
        <taxon>Rosales</taxon>
        <taxon>Rosaceae</taxon>
        <taxon>Amygdaloideae</taxon>
        <taxon>Maleae</taxon>
        <taxon>Pyrus</taxon>
    </lineage>
</organism>
<dbReference type="PANTHER" id="PTHR35489:SF2">
    <property type="entry name" value="TITAN9"/>
    <property type="match status" value="1"/>
</dbReference>